<feature type="coiled-coil region" evidence="1">
    <location>
        <begin position="107"/>
        <end position="141"/>
    </location>
</feature>
<evidence type="ECO:0000313" key="2">
    <source>
        <dbReference type="EMBL" id="ARF12162.1"/>
    </source>
</evidence>
<reference evidence="2" key="1">
    <citation type="journal article" date="2017" name="Science">
        <title>Giant viruses with an expanded complement of translation system components.</title>
        <authorList>
            <person name="Schulz F."/>
            <person name="Yutin N."/>
            <person name="Ivanova N.N."/>
            <person name="Ortega D.R."/>
            <person name="Lee T.K."/>
            <person name="Vierheilig J."/>
            <person name="Daims H."/>
            <person name="Horn M."/>
            <person name="Wagner M."/>
            <person name="Jensen G.J."/>
            <person name="Kyrpides N.C."/>
            <person name="Koonin E.V."/>
            <person name="Woyke T."/>
        </authorList>
    </citation>
    <scope>NUCLEOTIDE SEQUENCE</scope>
    <source>
        <strain evidence="2">KNV1</strain>
    </source>
</reference>
<organism evidence="2">
    <name type="scientific">Klosneuvirus KNV1</name>
    <dbReference type="NCBI Taxonomy" id="1977640"/>
    <lineage>
        <taxon>Viruses</taxon>
        <taxon>Varidnaviria</taxon>
        <taxon>Bamfordvirae</taxon>
        <taxon>Nucleocytoviricota</taxon>
        <taxon>Megaviricetes</taxon>
        <taxon>Imitervirales</taxon>
        <taxon>Mimiviridae</taxon>
        <taxon>Klosneuvirinae</taxon>
        <taxon>Klosneuvirus</taxon>
    </lineage>
</organism>
<sequence length="185" mass="21962">MEQVEYLSVAMQLKLISEKKDIFKKELDMVIEERDIIFEQYAAHNTKREYLSFVVGKTKEEIQHFIQAKEDLELLLAHLLAKRALMPQNMELLPADVDANYFEEIEIQDKENDILLLVKEIESLNEKLVQSKNNLNELLIDKEILDKHREVCRKYQSAQKVYNDVLKEEIQIAQKLLLLYRKLKD</sequence>
<dbReference type="EMBL" id="KY684110">
    <property type="protein sequence ID" value="ARF12162.1"/>
    <property type="molecule type" value="Genomic_DNA"/>
</dbReference>
<accession>A0A1V0SKC1</accession>
<proteinExistence type="predicted"/>
<gene>
    <name evidence="2" type="ORF">Klosneuvirus_3_297</name>
</gene>
<name>A0A1V0SKC1_9VIRU</name>
<evidence type="ECO:0000256" key="1">
    <source>
        <dbReference type="SAM" id="Coils"/>
    </source>
</evidence>
<protein>
    <submittedName>
        <fullName evidence="2">Uncharacterized protein</fullName>
    </submittedName>
</protein>
<keyword evidence="1" id="KW-0175">Coiled coil</keyword>